<proteinExistence type="predicted"/>
<protein>
    <submittedName>
        <fullName evidence="1">Uncharacterized protein</fullName>
    </submittedName>
</protein>
<dbReference type="EMBL" id="OB792645">
    <property type="protein sequence ID" value="CAD7423132.1"/>
    <property type="molecule type" value="Genomic_DNA"/>
</dbReference>
<dbReference type="InterPro" id="IPR036179">
    <property type="entry name" value="Ig-like_dom_sf"/>
</dbReference>
<reference evidence="1" key="1">
    <citation type="submission" date="2020-11" db="EMBL/GenBank/DDBJ databases">
        <authorList>
            <person name="Tran Van P."/>
        </authorList>
    </citation>
    <scope>NUCLEOTIDE SEQUENCE</scope>
</reference>
<dbReference type="Gene3D" id="2.60.40.10">
    <property type="entry name" value="Immunoglobulins"/>
    <property type="match status" value="1"/>
</dbReference>
<gene>
    <name evidence="1" type="ORF">TMSB3V08_LOCUS127</name>
</gene>
<name>A0A7R9DWQ7_9NEOP</name>
<dbReference type="AlphaFoldDB" id="A0A7R9DWQ7"/>
<dbReference type="SUPFAM" id="SSF48726">
    <property type="entry name" value="Immunoglobulin"/>
    <property type="match status" value="1"/>
</dbReference>
<organism evidence="1">
    <name type="scientific">Timema monikensis</name>
    <dbReference type="NCBI Taxonomy" id="170555"/>
    <lineage>
        <taxon>Eukaryota</taxon>
        <taxon>Metazoa</taxon>
        <taxon>Ecdysozoa</taxon>
        <taxon>Arthropoda</taxon>
        <taxon>Hexapoda</taxon>
        <taxon>Insecta</taxon>
        <taxon>Pterygota</taxon>
        <taxon>Neoptera</taxon>
        <taxon>Polyneoptera</taxon>
        <taxon>Phasmatodea</taxon>
        <taxon>Timematodea</taxon>
        <taxon>Timematoidea</taxon>
        <taxon>Timematidae</taxon>
        <taxon>Timema</taxon>
    </lineage>
</organism>
<dbReference type="InterPro" id="IPR013783">
    <property type="entry name" value="Ig-like_fold"/>
</dbReference>
<sequence>MRGAEPSESADRMWGFGTLREEGGGICEVDGEKRVVPAQVIWAVIGKDAELPCDLTPDPGDRVNMVLWFKDLSGIPLYSRHLMPHAQCLLIWYQRKMCLDSNEREGEFRRHPSSEVPID</sequence>
<evidence type="ECO:0000313" key="1">
    <source>
        <dbReference type="EMBL" id="CAD7423132.1"/>
    </source>
</evidence>
<accession>A0A7R9DWQ7</accession>